<sequence>MSQERRAFSREFKQQMVDLVENGKSKKEIIREYNLGSSSLDRWILQANRSGSFIEKENRTSEQQELIDYKKRVKQLEMEVDIFKASRADHGTKIEIIQQNQDRYSVSAMCKVLGISRSNFYYGTTTAVVNQQKKEDEEQALKKKISTIFRQHRSVYGASKIKVELEHLGETISKRRIRRLMQEMELVSTYARPSYKPMKTATNEAAYRNVLNRQFKVGQQLTILVSDLTYVKVGSNWHYICLLIDLYNREIVGSSAGARKDAALVQRAFATVKLDLHAVSVFHTDRGSEFKNEGIDEILEAHGIERSLSQKGNPYDNAVAETTFKTLKTEWINGRRFESLKQLSLELFDYINWYNNLRIHGSLGYLSPVAYRLSSLKKVV</sequence>
<dbReference type="Pfam" id="PF01527">
    <property type="entry name" value="HTH_Tnp_1"/>
    <property type="match status" value="1"/>
</dbReference>
<dbReference type="Gene3D" id="1.10.10.60">
    <property type="entry name" value="Homeodomain-like"/>
    <property type="match status" value="1"/>
</dbReference>
<accession>A0A7D7MB79</accession>
<evidence type="ECO:0000313" key="4">
    <source>
        <dbReference type="EMBL" id="QMT18077.1"/>
    </source>
</evidence>
<dbReference type="GO" id="GO:0015074">
    <property type="term" value="P:DNA integration"/>
    <property type="evidence" value="ECO:0007669"/>
    <property type="project" value="InterPro"/>
</dbReference>
<dbReference type="Proteomes" id="UP000514716">
    <property type="component" value="Chromosome"/>
</dbReference>
<dbReference type="KEGG" id="pdec:H1Q58_03390"/>
<protein>
    <submittedName>
        <fullName evidence="4">IS3 family transposase</fullName>
    </submittedName>
</protein>
<dbReference type="AlphaFoldDB" id="A0A7D7MB79"/>
<evidence type="ECO:0000256" key="2">
    <source>
        <dbReference type="SAM" id="Coils"/>
    </source>
</evidence>
<reference evidence="4 5" key="1">
    <citation type="submission" date="2020-07" db="EMBL/GenBank/DDBJ databases">
        <title>Screening of a cold-adapted Planococcus bacterium producing protease in traditional shrimp paste and protease identification by genome sequencing.</title>
        <authorList>
            <person name="Gao R."/>
            <person name="Leng W."/>
            <person name="Chu Q."/>
            <person name="Wu X."/>
            <person name="Liu H."/>
            <person name="Li X."/>
        </authorList>
    </citation>
    <scope>NUCLEOTIDE SEQUENCE [LARGE SCALE GENOMIC DNA]</scope>
    <source>
        <strain evidence="4 5">XJ11</strain>
    </source>
</reference>
<dbReference type="PANTHER" id="PTHR46889:SF7">
    <property type="entry name" value="TRANSPOSASE FOR INSERTION SEQUENCE ELEMENT IS904"/>
    <property type="match status" value="1"/>
</dbReference>
<evidence type="ECO:0000313" key="5">
    <source>
        <dbReference type="Proteomes" id="UP000514716"/>
    </source>
</evidence>
<dbReference type="GO" id="GO:0006313">
    <property type="term" value="P:DNA transposition"/>
    <property type="evidence" value="ECO:0007669"/>
    <property type="project" value="InterPro"/>
</dbReference>
<gene>
    <name evidence="4" type="ORF">H1Q58_03390</name>
</gene>
<dbReference type="InterPro" id="IPR012337">
    <property type="entry name" value="RNaseH-like_sf"/>
</dbReference>
<dbReference type="InterPro" id="IPR036397">
    <property type="entry name" value="RNaseH_sf"/>
</dbReference>
<dbReference type="GO" id="GO:0004803">
    <property type="term" value="F:transposase activity"/>
    <property type="evidence" value="ECO:0007669"/>
    <property type="project" value="InterPro"/>
</dbReference>
<keyword evidence="5" id="KW-1185">Reference proteome</keyword>
<dbReference type="SUPFAM" id="SSF53098">
    <property type="entry name" value="Ribonuclease H-like"/>
    <property type="match status" value="1"/>
</dbReference>
<evidence type="ECO:0000256" key="1">
    <source>
        <dbReference type="ARBA" id="ARBA00002286"/>
    </source>
</evidence>
<dbReference type="InterPro" id="IPR002514">
    <property type="entry name" value="Transposase_8"/>
</dbReference>
<feature type="domain" description="Integrase catalytic" evidence="3">
    <location>
        <begin position="216"/>
        <end position="376"/>
    </location>
</feature>
<dbReference type="InterPro" id="IPR050900">
    <property type="entry name" value="Transposase_IS3/IS150/IS904"/>
</dbReference>
<keyword evidence="2" id="KW-0175">Coiled coil</keyword>
<feature type="coiled-coil region" evidence="2">
    <location>
        <begin position="59"/>
        <end position="86"/>
    </location>
</feature>
<dbReference type="PANTHER" id="PTHR46889">
    <property type="entry name" value="TRANSPOSASE INSF FOR INSERTION SEQUENCE IS3B-RELATED"/>
    <property type="match status" value="1"/>
</dbReference>
<dbReference type="Gene3D" id="3.30.420.10">
    <property type="entry name" value="Ribonuclease H-like superfamily/Ribonuclease H"/>
    <property type="match status" value="1"/>
</dbReference>
<dbReference type="SUPFAM" id="SSF46689">
    <property type="entry name" value="Homeodomain-like"/>
    <property type="match status" value="1"/>
</dbReference>
<dbReference type="GO" id="GO:0003677">
    <property type="term" value="F:DNA binding"/>
    <property type="evidence" value="ECO:0007669"/>
    <property type="project" value="InterPro"/>
</dbReference>
<dbReference type="Pfam" id="PF13276">
    <property type="entry name" value="HTH_21"/>
    <property type="match status" value="1"/>
</dbReference>
<dbReference type="RefSeq" id="WP_182092731.1">
    <property type="nucleotide sequence ID" value="NZ_CP059540.1"/>
</dbReference>
<proteinExistence type="predicted"/>
<organism evidence="4 5">
    <name type="scientific">Planococcus maritimus</name>
    <dbReference type="NCBI Taxonomy" id="192421"/>
    <lineage>
        <taxon>Bacteria</taxon>
        <taxon>Bacillati</taxon>
        <taxon>Bacillota</taxon>
        <taxon>Bacilli</taxon>
        <taxon>Bacillales</taxon>
        <taxon>Caryophanaceae</taxon>
        <taxon>Planococcus</taxon>
    </lineage>
</organism>
<name>A0A7D7MB79_PLAMR</name>
<dbReference type="InterPro" id="IPR001584">
    <property type="entry name" value="Integrase_cat-core"/>
</dbReference>
<dbReference type="InterPro" id="IPR025948">
    <property type="entry name" value="HTH-like_dom"/>
</dbReference>
<dbReference type="Pfam" id="PF13333">
    <property type="entry name" value="rve_2"/>
    <property type="match status" value="1"/>
</dbReference>
<dbReference type="InterPro" id="IPR009057">
    <property type="entry name" value="Homeodomain-like_sf"/>
</dbReference>
<dbReference type="PROSITE" id="PS50994">
    <property type="entry name" value="INTEGRASE"/>
    <property type="match status" value="1"/>
</dbReference>
<dbReference type="InterPro" id="IPR048020">
    <property type="entry name" value="Transpos_IS3"/>
</dbReference>
<evidence type="ECO:0000259" key="3">
    <source>
        <dbReference type="PROSITE" id="PS50994"/>
    </source>
</evidence>
<dbReference type="EMBL" id="CP059540">
    <property type="protein sequence ID" value="QMT18077.1"/>
    <property type="molecule type" value="Genomic_DNA"/>
</dbReference>
<comment type="function">
    <text evidence="1">Involved in the transposition of the insertion sequence.</text>
</comment>
<dbReference type="NCBIfam" id="NF033516">
    <property type="entry name" value="transpos_IS3"/>
    <property type="match status" value="1"/>
</dbReference>
<dbReference type="Pfam" id="PF00665">
    <property type="entry name" value="rve"/>
    <property type="match status" value="1"/>
</dbReference>